<reference evidence="2" key="1">
    <citation type="submission" date="2020-05" db="EMBL/GenBank/DDBJ databases">
        <authorList>
            <person name="Rincon C."/>
            <person name="Sanders R I."/>
            <person name="Robbins C."/>
            <person name="Chaturvedi A."/>
        </authorList>
    </citation>
    <scope>NUCLEOTIDE SEQUENCE</scope>
    <source>
        <strain evidence="2">CHB12</strain>
    </source>
</reference>
<feature type="region of interest" description="Disordered" evidence="1">
    <location>
        <begin position="155"/>
        <end position="175"/>
    </location>
</feature>
<organism evidence="2 3">
    <name type="scientific">Rhizophagus irregularis</name>
    <dbReference type="NCBI Taxonomy" id="588596"/>
    <lineage>
        <taxon>Eukaryota</taxon>
        <taxon>Fungi</taxon>
        <taxon>Fungi incertae sedis</taxon>
        <taxon>Mucoromycota</taxon>
        <taxon>Glomeromycotina</taxon>
        <taxon>Glomeromycetes</taxon>
        <taxon>Glomerales</taxon>
        <taxon>Glomeraceae</taxon>
        <taxon>Rhizophagus</taxon>
    </lineage>
</organism>
<evidence type="ECO:0000256" key="1">
    <source>
        <dbReference type="SAM" id="MobiDB-lite"/>
    </source>
</evidence>
<gene>
    <name evidence="2" type="ORF">CHRIB12_LOCUS6896</name>
</gene>
<dbReference type="OrthoDB" id="2379098at2759"/>
<sequence>MPPAKKRQKLYEQQSRTSDGRFGPKRMNQRFSVRNDSEGVDDYSFELEIQLESAEEWGNDDDSGWEDEIDLEKEKEAQSKFMMPKLEWNVNNEFEKKKRGPYKTRETPRSTYYDKWGPSGSFTRSAIGTSKITKFFPTQSNTDDEIINLDHNIVDESEQSESEEENLCDVNIDSD</sequence>
<feature type="region of interest" description="Disordered" evidence="1">
    <location>
        <begin position="1"/>
        <end position="35"/>
    </location>
</feature>
<accession>A0A915Z0K8</accession>
<evidence type="ECO:0000313" key="2">
    <source>
        <dbReference type="EMBL" id="CAB5357482.1"/>
    </source>
</evidence>
<name>A0A915Z0K8_9GLOM</name>
<dbReference type="EMBL" id="CAGKOT010000011">
    <property type="protein sequence ID" value="CAB5357482.1"/>
    <property type="molecule type" value="Genomic_DNA"/>
</dbReference>
<comment type="caution">
    <text evidence="2">The sequence shown here is derived from an EMBL/GenBank/DDBJ whole genome shotgun (WGS) entry which is preliminary data.</text>
</comment>
<proteinExistence type="predicted"/>
<evidence type="ECO:0000313" key="3">
    <source>
        <dbReference type="Proteomes" id="UP000684084"/>
    </source>
</evidence>
<protein>
    <submittedName>
        <fullName evidence="2">Uncharacterized protein</fullName>
    </submittedName>
</protein>
<dbReference type="Proteomes" id="UP000684084">
    <property type="component" value="Unassembled WGS sequence"/>
</dbReference>
<dbReference type="AlphaFoldDB" id="A0A915Z0K8"/>